<dbReference type="Gene3D" id="3.40.50.300">
    <property type="entry name" value="P-loop containing nucleotide triphosphate hydrolases"/>
    <property type="match status" value="1"/>
</dbReference>
<evidence type="ECO:0008006" key="5">
    <source>
        <dbReference type="Google" id="ProtNLM"/>
    </source>
</evidence>
<dbReference type="EMBL" id="SNZG01000001">
    <property type="protein sequence ID" value="TDR44168.1"/>
    <property type="molecule type" value="Genomic_DNA"/>
</dbReference>
<dbReference type="AlphaFoldDB" id="A0A8B4QBZ9"/>
<dbReference type="SUPFAM" id="SSF52540">
    <property type="entry name" value="P-loop containing nucleoside triphosphate hydrolases"/>
    <property type="match status" value="1"/>
</dbReference>
<evidence type="ECO:0000313" key="1">
    <source>
        <dbReference type="EMBL" id="STX10226.1"/>
    </source>
</evidence>
<accession>A0A8B4QBZ9</accession>
<dbReference type="Proteomes" id="UP000294641">
    <property type="component" value="Unassembled WGS sequence"/>
</dbReference>
<dbReference type="OrthoDB" id="2455999at2"/>
<name>A0A8B4QBZ9_9BACL</name>
<evidence type="ECO:0000313" key="4">
    <source>
        <dbReference type="Proteomes" id="UP000294641"/>
    </source>
</evidence>
<dbReference type="InterPro" id="IPR027417">
    <property type="entry name" value="P-loop_NTPase"/>
</dbReference>
<evidence type="ECO:0000313" key="3">
    <source>
        <dbReference type="Proteomes" id="UP000254330"/>
    </source>
</evidence>
<comment type="caution">
    <text evidence="1">The sequence shown here is derived from an EMBL/GenBank/DDBJ whole genome shotgun (WGS) entry which is preliminary data.</text>
</comment>
<protein>
    <recommendedName>
        <fullName evidence="5">NACHT domain-containing protein</fullName>
    </recommendedName>
</protein>
<dbReference type="Proteomes" id="UP000254330">
    <property type="component" value="Unassembled WGS sequence"/>
</dbReference>
<organism evidence="1 3">
    <name type="scientific">Kurthia zopfii</name>
    <dbReference type="NCBI Taxonomy" id="1650"/>
    <lineage>
        <taxon>Bacteria</taxon>
        <taxon>Bacillati</taxon>
        <taxon>Bacillota</taxon>
        <taxon>Bacilli</taxon>
        <taxon>Bacillales</taxon>
        <taxon>Caryophanaceae</taxon>
        <taxon>Kurthia</taxon>
    </lineage>
</organism>
<keyword evidence="4" id="KW-1185">Reference proteome</keyword>
<gene>
    <name evidence="2" type="ORF">DFR61_1014</name>
    <name evidence="1" type="ORF">NCTC10597_01941</name>
</gene>
<proteinExistence type="predicted"/>
<dbReference type="EMBL" id="UGNP01000001">
    <property type="protein sequence ID" value="STX10226.1"/>
    <property type="molecule type" value="Genomic_DNA"/>
</dbReference>
<reference evidence="2 4" key="2">
    <citation type="submission" date="2019-03" db="EMBL/GenBank/DDBJ databases">
        <title>Genomic Encyclopedia of Type Strains, Phase IV (KMG-IV): sequencing the most valuable type-strain genomes for metagenomic binning, comparative biology and taxonomic classification.</title>
        <authorList>
            <person name="Goeker M."/>
        </authorList>
    </citation>
    <scope>NUCLEOTIDE SEQUENCE [LARGE SCALE GENOMIC DNA]</scope>
    <source>
        <strain evidence="2 4">DSM 20580</strain>
    </source>
</reference>
<evidence type="ECO:0000313" key="2">
    <source>
        <dbReference type="EMBL" id="TDR44168.1"/>
    </source>
</evidence>
<sequence>MKTAKNSLIGYSYQKTVAFYILTLMDAEREILEIEVEADVEHKFDDLVIVNHDGSKTYCQMKDFKEVKATDITVKDGVAKIKSIPHVISEMKNIIFVKKIDMECNSEILGLPSYSINDVYIISLSREEIRAKVEELYEIDMTRMALLESFFEKRLDDREMLISLSELPILQTYSNQLVDPSIEVREFHLSNQTTLFIEGKPGVGKSHLVNNLRVVGEKIIYRFWISNQDYDYQDRLRYDNFIGNLIKMIFKKLVKKDNAEIAAELVANKTTLIIDGLDHVENYNPYELDRFIQFIEIMEQSGVKVVIFSRPLKHCIKWEIYRLQNWDFDQTCTFLNKQYHLSDYLLSKEIFQITQGYPILVKFVADSYKINKNIPDLPQLNTVNEYYDEITKQYSNKETLGLFLTSNSYFMRSEIDTLLGTNSMFINQIIDEHPYLFEIKLNRISLLHDSLNTYLRISLSGNLSVEQVVTDIKSKVYESIMSGKKQYINRYLHFNFDINEQLQITRTYADINFFEKWFKGTIDIESVQEFYSQLRYTLKGIAPNKLTINNYYDLNLILNILARDHISSLKEFLYIYIKSLLFNGYTEDNITSNGYLFGMWYFIKEGNYSSLEVVEAHNHFDTTDFYMSIRNKIEDVDKYFDILEAHVDFNKAQHLLGEVSELDFKDIIENIFVILYINESPKQTEFEVWKNKIHDYIDRNEDITFFIKEIFSKYGHRELFIPSVMVSIVYRLKTLGFLKEENEFLNLSLEDFFSQYKGKDSFELISYVEDYLRLNLFLKNSIDMDSIYKLFTCYYARKDYTVHNIWKPLILFQRKGYLEIEKSTEIIRELQSKSEKGIRHILDYYVDNLNNQEFSYFIQEIYSKDTDLNLNVFNLAPDKINMLSLELVQIEFFKMLRGYCYSKKIEYNELKNILHSKYSNEVLKIIKSCEYKIWGENTFFDLEDFKGYEEIFQITCKREHHDYIEVTSNYEKGFLTEEDIQFVINEELLPIEIASLPDGFHSAFSELELYRHFEHKTLTNNFQEILHAAICSKISSIDSPSNLFEMIGNVPVFVEEFISSEVDFNSLASSFFTFLKISGVDE</sequence>
<dbReference type="RefSeq" id="WP_109348203.1">
    <property type="nucleotide sequence ID" value="NZ_BJUE01000016.1"/>
</dbReference>
<reference evidence="1 3" key="1">
    <citation type="submission" date="2018-06" db="EMBL/GenBank/DDBJ databases">
        <authorList>
            <consortium name="Pathogen Informatics"/>
            <person name="Doyle S."/>
        </authorList>
    </citation>
    <scope>NUCLEOTIDE SEQUENCE [LARGE SCALE GENOMIC DNA]</scope>
    <source>
        <strain evidence="1 3">NCTC10597</strain>
    </source>
</reference>